<dbReference type="InterPro" id="IPR023765">
    <property type="entry name" value="SBP_5_CS"/>
</dbReference>
<dbReference type="GO" id="GO:0043190">
    <property type="term" value="C:ATP-binding cassette (ABC) transporter complex"/>
    <property type="evidence" value="ECO:0007669"/>
    <property type="project" value="InterPro"/>
</dbReference>
<dbReference type="Pfam" id="PF00496">
    <property type="entry name" value="SBP_bac_5"/>
    <property type="match status" value="1"/>
</dbReference>
<dbReference type="AlphaFoldDB" id="A0AB38TF16"/>
<keyword evidence="6" id="KW-1185">Reference proteome</keyword>
<dbReference type="Proteomes" id="UP001060070">
    <property type="component" value="Chromosome"/>
</dbReference>
<dbReference type="GO" id="GO:1904680">
    <property type="term" value="F:peptide transmembrane transporter activity"/>
    <property type="evidence" value="ECO:0007669"/>
    <property type="project" value="TreeGrafter"/>
</dbReference>
<reference evidence="5 6" key="1">
    <citation type="journal article" date="2022" name="Microbiol. Resour. Announc.">
        <title>Complete Genome Sequence of Mesorhizobium ciceri Strain R30, a Rhizobium Used as a Commercial Inoculant for Chickpea in Argentina.</title>
        <authorList>
            <person name="Foresto E."/>
            <person name="Revale S."/>
            <person name="Primo E."/>
            <person name="Nievas F."/>
            <person name="Carezzano E."/>
            <person name="Puente M."/>
            <person name="Alzari P."/>
            <person name="Mart M."/>
            <person name="Ben-Assaya M."/>
            <person name="Mornico D."/>
            <person name="Santoro M."/>
            <person name="Mart F."/>
            <person name="Giordano W."/>
            <person name="Bogino P."/>
        </authorList>
    </citation>
    <scope>NUCLEOTIDE SEQUENCE [LARGE SCALE GENOMIC DNA]</scope>
    <source>
        <strain evidence="5 6">R30</strain>
    </source>
</reference>
<dbReference type="InterPro" id="IPR039424">
    <property type="entry name" value="SBP_5"/>
</dbReference>
<dbReference type="Gene3D" id="3.10.105.10">
    <property type="entry name" value="Dipeptide-binding Protein, Domain 3"/>
    <property type="match status" value="1"/>
</dbReference>
<dbReference type="CDD" id="cd08512">
    <property type="entry name" value="PBP2_NikA_DppA_OppA_like_7"/>
    <property type="match status" value="1"/>
</dbReference>
<dbReference type="InterPro" id="IPR000914">
    <property type="entry name" value="SBP_5_dom"/>
</dbReference>
<evidence type="ECO:0000256" key="2">
    <source>
        <dbReference type="ARBA" id="ARBA00005695"/>
    </source>
</evidence>
<dbReference type="EMBL" id="CP088147">
    <property type="protein sequence ID" value="UTU53128.1"/>
    <property type="molecule type" value="Genomic_DNA"/>
</dbReference>
<evidence type="ECO:0000259" key="4">
    <source>
        <dbReference type="Pfam" id="PF00496"/>
    </source>
</evidence>
<protein>
    <submittedName>
        <fullName evidence="5">ABC transporter substrate-binding protein</fullName>
    </submittedName>
</protein>
<comment type="similarity">
    <text evidence="2">Belongs to the bacterial solute-binding protein 5 family.</text>
</comment>
<dbReference type="RefSeq" id="WP_245265433.1">
    <property type="nucleotide sequence ID" value="NZ_CP088147.1"/>
</dbReference>
<dbReference type="Gene3D" id="3.40.190.10">
    <property type="entry name" value="Periplasmic binding protein-like II"/>
    <property type="match status" value="1"/>
</dbReference>
<dbReference type="GO" id="GO:0015833">
    <property type="term" value="P:peptide transport"/>
    <property type="evidence" value="ECO:0007669"/>
    <property type="project" value="TreeGrafter"/>
</dbReference>
<name>A0AB38TF16_9HYPH</name>
<dbReference type="GO" id="GO:0030288">
    <property type="term" value="C:outer membrane-bounded periplasmic space"/>
    <property type="evidence" value="ECO:0007669"/>
    <property type="project" value="UniProtKB-ARBA"/>
</dbReference>
<dbReference type="PIRSF" id="PIRSF002741">
    <property type="entry name" value="MppA"/>
    <property type="match status" value="1"/>
</dbReference>
<comment type="subcellular location">
    <subcellularLocation>
        <location evidence="1">Periplasm</location>
    </subcellularLocation>
</comment>
<accession>A0AB38TF16</accession>
<keyword evidence="3" id="KW-0732">Signal</keyword>
<evidence type="ECO:0000313" key="6">
    <source>
        <dbReference type="Proteomes" id="UP001060070"/>
    </source>
</evidence>
<dbReference type="Gene3D" id="3.90.76.10">
    <property type="entry name" value="Dipeptide-binding Protein, Domain 1"/>
    <property type="match status" value="1"/>
</dbReference>
<proteinExistence type="inferred from homology"/>
<gene>
    <name evidence="5" type="ORF">LRP29_06810</name>
</gene>
<feature type="domain" description="Solute-binding protein family 5" evidence="4">
    <location>
        <begin position="76"/>
        <end position="430"/>
    </location>
</feature>
<dbReference type="PANTHER" id="PTHR30290">
    <property type="entry name" value="PERIPLASMIC BINDING COMPONENT OF ABC TRANSPORTER"/>
    <property type="match status" value="1"/>
</dbReference>
<dbReference type="InterPro" id="IPR030678">
    <property type="entry name" value="Peptide/Ni-bd"/>
</dbReference>
<evidence type="ECO:0000256" key="1">
    <source>
        <dbReference type="ARBA" id="ARBA00004418"/>
    </source>
</evidence>
<evidence type="ECO:0000256" key="3">
    <source>
        <dbReference type="ARBA" id="ARBA00022729"/>
    </source>
</evidence>
<sequence>MNRRDILKGAAGSSVAIGGLSWSSLHAIAQTNKKNTLTWIWDIAYQNMNPAIANAAELYVLGSVYETLFAYKDGKVLPKLASAWEGAEGGKTWTVKLREGVKFHDGSPLNSAAVKKSFEYTRDLGKGASYLYAGLEHVETPDEHTLIFRFKDAIAFDLVAGAQSGGYVIGPAGIDKGDEWLNQGNAIGTGPYKLTEFRQGKLIVLDKFEDYWGGWKSGQIDRVLHPYVAEVSTRIQMIRSGEANLCPRIPATQIESLKALPNVSVADIPSWRTQFYMINTQKYPTDNLKFRQALLSLWDHESVLKDIFHGIAKKPVGPVVSTLWGHGTYDVGKYDPQKALILLEESGIPKKDWKIKALYYAGNQEQIDAIELFRANAEAVGLDVELELEAVATTYNTKARSPETTGHLNAMVNWPGYPSPQDFLGIFKSEEKPVWNFSYYHDEEYDRLVGEGFQLEGVDKDAAAKAYIAAQDRVMQNAVAIFYADVDRVVAYSSDIKGMEQANNPAYEWISLYSLSR</sequence>
<evidence type="ECO:0000313" key="5">
    <source>
        <dbReference type="EMBL" id="UTU53128.1"/>
    </source>
</evidence>
<dbReference type="PROSITE" id="PS01040">
    <property type="entry name" value="SBP_BACTERIAL_5"/>
    <property type="match status" value="1"/>
</dbReference>
<organism evidence="5 6">
    <name type="scientific">Mesorhizobium ciceri</name>
    <dbReference type="NCBI Taxonomy" id="39645"/>
    <lineage>
        <taxon>Bacteria</taxon>
        <taxon>Pseudomonadati</taxon>
        <taxon>Pseudomonadota</taxon>
        <taxon>Alphaproteobacteria</taxon>
        <taxon>Hyphomicrobiales</taxon>
        <taxon>Phyllobacteriaceae</taxon>
        <taxon>Mesorhizobium</taxon>
    </lineage>
</organism>
<dbReference type="SUPFAM" id="SSF53850">
    <property type="entry name" value="Periplasmic binding protein-like II"/>
    <property type="match status" value="1"/>
</dbReference>